<dbReference type="PANTHER" id="PTHR46980:SF2">
    <property type="entry name" value="TRICALBIN-1-RELATED"/>
    <property type="match status" value="1"/>
</dbReference>
<dbReference type="InterPro" id="IPR000008">
    <property type="entry name" value="C2_dom"/>
</dbReference>
<keyword evidence="2" id="KW-0813">Transport</keyword>
<evidence type="ECO:0000256" key="4">
    <source>
        <dbReference type="ARBA" id="ARBA00022692"/>
    </source>
</evidence>
<gene>
    <name evidence="15" type="ORF">SCHPADRAFT_897726</name>
</gene>
<dbReference type="CDD" id="cd21678">
    <property type="entry name" value="SMP_TCB"/>
    <property type="match status" value="1"/>
</dbReference>
<evidence type="ECO:0000256" key="10">
    <source>
        <dbReference type="ARBA" id="ARBA00023136"/>
    </source>
</evidence>
<feature type="compositionally biased region" description="Low complexity" evidence="11">
    <location>
        <begin position="1"/>
        <end position="22"/>
    </location>
</feature>
<reference evidence="15 16" key="1">
    <citation type="submission" date="2015-04" db="EMBL/GenBank/DDBJ databases">
        <title>Complete genome sequence of Schizopora paradoxa KUC8140, a cosmopolitan wood degrader in East Asia.</title>
        <authorList>
            <consortium name="DOE Joint Genome Institute"/>
            <person name="Min B."/>
            <person name="Park H."/>
            <person name="Jang Y."/>
            <person name="Kim J.-J."/>
            <person name="Kim K.H."/>
            <person name="Pangilinan J."/>
            <person name="Lipzen A."/>
            <person name="Riley R."/>
            <person name="Grigoriev I.V."/>
            <person name="Spatafora J.W."/>
            <person name="Choi I.-G."/>
        </authorList>
    </citation>
    <scope>NUCLEOTIDE SEQUENCE [LARGE SCALE GENOMIC DNA]</scope>
    <source>
        <strain evidence="15 16">KUC8140</strain>
    </source>
</reference>
<dbReference type="InterPro" id="IPR017147">
    <property type="entry name" value="Tricalbin"/>
</dbReference>
<feature type="domain" description="C2" evidence="13">
    <location>
        <begin position="705"/>
        <end position="837"/>
    </location>
</feature>
<name>A0A0H2STK7_9AGAM</name>
<proteinExistence type="predicted"/>
<feature type="compositionally biased region" description="Low complexity" evidence="11">
    <location>
        <begin position="953"/>
        <end position="970"/>
    </location>
</feature>
<feature type="transmembrane region" description="Helical" evidence="12">
    <location>
        <begin position="169"/>
        <end position="189"/>
    </location>
</feature>
<dbReference type="CDD" id="cd04044">
    <property type="entry name" value="C2A_Tricalbin-like"/>
    <property type="match status" value="1"/>
</dbReference>
<feature type="domain" description="SMP-LTD" evidence="14">
    <location>
        <begin position="234"/>
        <end position="439"/>
    </location>
</feature>
<feature type="transmembrane region" description="Helical" evidence="12">
    <location>
        <begin position="195"/>
        <end position="214"/>
    </location>
</feature>
<feature type="domain" description="C2" evidence="13">
    <location>
        <begin position="1337"/>
        <end position="1446"/>
    </location>
</feature>
<dbReference type="PIRSF" id="PIRSF037232">
    <property type="entry name" value="Tricalbin"/>
    <property type="match status" value="1"/>
</dbReference>
<keyword evidence="8" id="KW-0445">Lipid transport</keyword>
<evidence type="ECO:0000256" key="6">
    <source>
        <dbReference type="ARBA" id="ARBA00022824"/>
    </source>
</evidence>
<evidence type="ECO:0000256" key="11">
    <source>
        <dbReference type="SAM" id="MobiDB-lite"/>
    </source>
</evidence>
<dbReference type="Pfam" id="PF24920">
    <property type="entry name" value="C2_TCB1"/>
    <property type="match status" value="1"/>
</dbReference>
<feature type="region of interest" description="Disordered" evidence="11">
    <location>
        <begin position="1289"/>
        <end position="1323"/>
    </location>
</feature>
<evidence type="ECO:0000256" key="7">
    <source>
        <dbReference type="ARBA" id="ARBA00022989"/>
    </source>
</evidence>
<dbReference type="GO" id="GO:0071944">
    <property type="term" value="C:cell periphery"/>
    <property type="evidence" value="ECO:0007669"/>
    <property type="project" value="UniProtKB-ARBA"/>
</dbReference>
<evidence type="ECO:0000259" key="14">
    <source>
        <dbReference type="PROSITE" id="PS51847"/>
    </source>
</evidence>
<keyword evidence="3" id="KW-0597">Phosphoprotein</keyword>
<dbReference type="GO" id="GO:0006869">
    <property type="term" value="P:lipid transport"/>
    <property type="evidence" value="ECO:0007669"/>
    <property type="project" value="UniProtKB-KW"/>
</dbReference>
<evidence type="ECO:0000256" key="9">
    <source>
        <dbReference type="ARBA" id="ARBA00023121"/>
    </source>
</evidence>
<feature type="domain" description="C2" evidence="13">
    <location>
        <begin position="577"/>
        <end position="699"/>
    </location>
</feature>
<dbReference type="CDD" id="cd04045">
    <property type="entry name" value="C2C_Tricalbin-like"/>
    <property type="match status" value="1"/>
</dbReference>
<comment type="subcellular location">
    <subcellularLocation>
        <location evidence="1">Endoplasmic reticulum membrane</location>
    </subcellularLocation>
</comment>
<evidence type="ECO:0000256" key="3">
    <source>
        <dbReference type="ARBA" id="ARBA00022553"/>
    </source>
</evidence>
<keyword evidence="7 12" id="KW-1133">Transmembrane helix</keyword>
<organism evidence="15 16">
    <name type="scientific">Schizopora paradoxa</name>
    <dbReference type="NCBI Taxonomy" id="27342"/>
    <lineage>
        <taxon>Eukaryota</taxon>
        <taxon>Fungi</taxon>
        <taxon>Dikarya</taxon>
        <taxon>Basidiomycota</taxon>
        <taxon>Agaricomycotina</taxon>
        <taxon>Agaricomycetes</taxon>
        <taxon>Hymenochaetales</taxon>
        <taxon>Schizoporaceae</taxon>
        <taxon>Schizopora</taxon>
    </lineage>
</organism>
<feature type="region of interest" description="Disordered" evidence="11">
    <location>
        <begin position="935"/>
        <end position="971"/>
    </location>
</feature>
<keyword evidence="5" id="KW-0677">Repeat</keyword>
<feature type="region of interest" description="Disordered" evidence="11">
    <location>
        <begin position="1473"/>
        <end position="1500"/>
    </location>
</feature>
<evidence type="ECO:0000256" key="2">
    <source>
        <dbReference type="ARBA" id="ARBA00022448"/>
    </source>
</evidence>
<feature type="region of interest" description="Disordered" evidence="11">
    <location>
        <begin position="1"/>
        <end position="72"/>
    </location>
</feature>
<dbReference type="InterPro" id="IPR037765">
    <property type="entry name" value="C2B_Tricalbin"/>
</dbReference>
<dbReference type="InterPro" id="IPR035892">
    <property type="entry name" value="C2_domain_sf"/>
</dbReference>
<dbReference type="FunCoup" id="A0A0H2STK7">
    <property type="interactions" value="24"/>
</dbReference>
<dbReference type="CDD" id="cd04040">
    <property type="entry name" value="C2D_Tricalbin-like"/>
    <property type="match status" value="1"/>
</dbReference>
<dbReference type="CDD" id="cd04052">
    <property type="entry name" value="C2B_Tricalbin-like"/>
    <property type="match status" value="1"/>
</dbReference>
<dbReference type="SUPFAM" id="SSF49562">
    <property type="entry name" value="C2 domain (Calcium/lipid-binding domain, CaLB)"/>
    <property type="match status" value="5"/>
</dbReference>
<feature type="compositionally biased region" description="Polar residues" evidence="11">
    <location>
        <begin position="1477"/>
        <end position="1500"/>
    </location>
</feature>
<keyword evidence="10 12" id="KW-0472">Membrane</keyword>
<evidence type="ECO:0000259" key="13">
    <source>
        <dbReference type="PROSITE" id="PS50004"/>
    </source>
</evidence>
<dbReference type="SMART" id="SM00239">
    <property type="entry name" value="C2"/>
    <property type="match status" value="5"/>
</dbReference>
<dbReference type="InterPro" id="IPR056910">
    <property type="entry name" value="TCB1-3_C2"/>
</dbReference>
<dbReference type="CDD" id="cd00030">
    <property type="entry name" value="C2"/>
    <property type="match status" value="1"/>
</dbReference>
<keyword evidence="16" id="KW-1185">Reference proteome</keyword>
<evidence type="ECO:0000256" key="8">
    <source>
        <dbReference type="ARBA" id="ARBA00023055"/>
    </source>
</evidence>
<evidence type="ECO:0000256" key="12">
    <source>
        <dbReference type="SAM" id="Phobius"/>
    </source>
</evidence>
<dbReference type="InterPro" id="IPR052455">
    <property type="entry name" value="Tricalbin_domain"/>
</dbReference>
<dbReference type="Gene3D" id="2.60.40.150">
    <property type="entry name" value="C2 domain"/>
    <property type="match status" value="5"/>
</dbReference>
<dbReference type="Pfam" id="PF25669">
    <property type="entry name" value="SMP_MUG190-like"/>
    <property type="match status" value="1"/>
</dbReference>
<dbReference type="InterPro" id="IPR037756">
    <property type="entry name" value="C2D_Tricalbin"/>
</dbReference>
<dbReference type="Pfam" id="PF00168">
    <property type="entry name" value="C2"/>
    <property type="match status" value="5"/>
</dbReference>
<accession>A0A0H2STK7</accession>
<evidence type="ECO:0000313" key="15">
    <source>
        <dbReference type="EMBL" id="KLO20446.1"/>
    </source>
</evidence>
<dbReference type="OrthoDB" id="1029639at2759"/>
<dbReference type="EMBL" id="KQ085882">
    <property type="protein sequence ID" value="KLO20446.1"/>
    <property type="molecule type" value="Genomic_DNA"/>
</dbReference>
<evidence type="ECO:0000256" key="5">
    <source>
        <dbReference type="ARBA" id="ARBA00022737"/>
    </source>
</evidence>
<feature type="domain" description="C2" evidence="13">
    <location>
        <begin position="1098"/>
        <end position="1216"/>
    </location>
</feature>
<dbReference type="Proteomes" id="UP000053477">
    <property type="component" value="Unassembled WGS sequence"/>
</dbReference>
<protein>
    <submittedName>
        <fullName evidence="15">Tricalbin</fullName>
    </submittedName>
</protein>
<dbReference type="PANTHER" id="PTHR46980">
    <property type="entry name" value="TRICALBIN-1-RELATED"/>
    <property type="match status" value="1"/>
</dbReference>
<dbReference type="InterPro" id="IPR037762">
    <property type="entry name" value="C2C_Tricalbin"/>
</dbReference>
<evidence type="ECO:0000256" key="1">
    <source>
        <dbReference type="ARBA" id="ARBA00004586"/>
    </source>
</evidence>
<dbReference type="PROSITE" id="PS51847">
    <property type="entry name" value="SMP"/>
    <property type="match status" value="1"/>
</dbReference>
<evidence type="ECO:0000313" key="16">
    <source>
        <dbReference type="Proteomes" id="UP000053477"/>
    </source>
</evidence>
<dbReference type="InParanoid" id="A0A0H2STK7"/>
<dbReference type="GO" id="GO:0005789">
    <property type="term" value="C:endoplasmic reticulum membrane"/>
    <property type="evidence" value="ECO:0007669"/>
    <property type="project" value="UniProtKB-SubCell"/>
</dbReference>
<dbReference type="GO" id="GO:0061817">
    <property type="term" value="P:endoplasmic reticulum-plasma membrane tethering"/>
    <property type="evidence" value="ECO:0007669"/>
    <property type="project" value="InterPro"/>
</dbReference>
<dbReference type="InterPro" id="IPR031468">
    <property type="entry name" value="SMP_LBD"/>
</dbReference>
<dbReference type="InterPro" id="IPR037761">
    <property type="entry name" value="C2A_Tricalbin"/>
</dbReference>
<feature type="region of interest" description="Disordered" evidence="11">
    <location>
        <begin position="891"/>
        <end position="919"/>
    </location>
</feature>
<keyword evidence="9" id="KW-0446">Lipid-binding</keyword>
<sequence>MATTNNVPANAASAPDAQAQVNGILRQDAEKNRVAVHTFNPDATPEQKGAAAGKGAGQLKSQTKADQVAGGKEVVLDSNKKAPAIPPTITITDAETKEEATNANVAAAEARTDTKMPGGVPDGPTPSIPEWYKAGWRAVGGIDTPQKEGEERDKSIIDMYLSEQFYGAWYHNAAIIFFAVFATHILTLFRFGWGWLFIVLGTCATYYSTSMIRVRTRARDDIQRELVKNRLMDEHESADWINNFLDRFWLIYEPVLSTSIVQSVDQVLSVNTPPFLDSIRLGTFTLGTKAPRIDKVRTFPRTPEDIITMDWGLSFTPSDVSDITPREAAQKVNPKIVLSIRVGKGLASAAMPILLEDINFTGLIRIRLKLMTAFPHVQIVDLSFLEKPVFDYVLKPIGGETFGFDIGNIPGLSSFIRDTVHSILGPMMYDPNVFTLNLEQMLSGAPIDTAIGVLQVTVHNARGLKGSKVGGGTPDPYVSLSINNRNELARTKHKPDTYNPTWDETKFILINSLTEVLTLSIMDFNDHRKDFNMGTASFDLSKLQEDATLEGLDSKILKDGKERGEIRFDLSFYPVLKPQKIDGGKEEELPDTKVGIVRLTIHQAKDLDHTKSMAGDLNPFAKVLLAANAPPVHETNRVKHTNNPVWESSTEFLCSDKQSSVISVKVIDDRDFLKDPMIGYMSIRLEDLLEAKKAARDWWPLNGCKSGRLRVSAEWKPLNMAGSLHGADMYVPPIGIVRLWMQKATDVKNVEAALGGKSDPYVRVQLKNVTMARTDVKNNNLNPEWDQILYIPVHSPKETLLLECMDYQHLTKDRSLGSVELRLSDLLKRVDDPKFPYASTGKKTAVDPLMLDKGKAHKGELHYIAEFVPAVALKGVSFEAGANEIDKVVEAEEGGSASSEASEREKEVIPDTPTVSRPIDDEYDEIKEDEVREAAANTKGHKKSGSMAESVKTTGTNATAETAGTAPAPERGVEMSKEELLEHQAGIIVFNIRQGQLSQKARLEVLLDDGYWPAFSTVKPRSSHAQWDHVGEGFIKELDFGRVWFRLNADDDGDKEEIISEFKLDAKVFLEQAMSGPTTYTLTDADEKRQSVIEVEARYVPVDIKLEPRESISNMGRLRVDLVSGHNIRGVDRGGKSDPFVVFTLNGDKVFKSETVKKTLNPEWNESFEVQVPSRVGADFQLEVFDWNQIERAKSLGIGRIELADLEPFVGVERTIALSHDKHGDQGEIKLKFLFTPEIIARRRKQTSTFSTAGRAMTQIGGLPFAGVKEVGHGVGKVGHTVGGVFRRDHAKKNSIDTSNGSSVLEVPSGQASAPLGPTDNQSINGTVFPVKAGAMDAGEMQLPSEPGVLRVGVMGAKDLPMNEGDMPKPYVVVKIADKEQKTKHAGKTVAPEWNETFSYSVGPSQTKIYVKVLDHKTLGKDKVLGEGEVDIWRHIQPTGDGSGADVMLELREGQGQLRLKLEFDAGAPMGRVGSMASMNRSPFGSPSRFSLSRAKNSDD</sequence>
<dbReference type="PROSITE" id="PS50004">
    <property type="entry name" value="C2"/>
    <property type="match status" value="5"/>
</dbReference>
<dbReference type="GO" id="GO:0008289">
    <property type="term" value="F:lipid binding"/>
    <property type="evidence" value="ECO:0007669"/>
    <property type="project" value="UniProtKB-KW"/>
</dbReference>
<feature type="domain" description="C2" evidence="13">
    <location>
        <begin position="435"/>
        <end position="553"/>
    </location>
</feature>
<dbReference type="STRING" id="27342.A0A0H2STK7"/>
<keyword evidence="4 12" id="KW-0812">Transmembrane</keyword>
<keyword evidence="6" id="KW-0256">Endoplasmic reticulum</keyword>